<dbReference type="PROSITE" id="PS50297">
    <property type="entry name" value="ANK_REP_REGION"/>
    <property type="match status" value="1"/>
</dbReference>
<dbReference type="InterPro" id="IPR002110">
    <property type="entry name" value="Ankyrin_rpt"/>
</dbReference>
<dbReference type="RefSeq" id="WP_070883924.1">
    <property type="nucleotide sequence ID" value="NZ_CP076114.1"/>
</dbReference>
<gene>
    <name evidence="2" type="ORF">D16iCDA_20000</name>
</gene>
<reference evidence="2" key="1">
    <citation type="submission" date="2021-05" db="EMBL/GenBank/DDBJ databases">
        <title>Complete genome sequence of Pseudomonas seleniipraecipitans strain D1-6.</title>
        <authorList>
            <person name="Lafi F."/>
            <person name="Eida A."/>
            <person name="Alam I."/>
            <person name="Hert H."/>
            <person name="Saad M."/>
        </authorList>
    </citation>
    <scope>NUCLEOTIDE SEQUENCE</scope>
    <source>
        <strain evidence="2">D1-6</strain>
    </source>
</reference>
<dbReference type="InterPro" id="IPR036770">
    <property type="entry name" value="Ankyrin_rpt-contain_sf"/>
</dbReference>
<protein>
    <submittedName>
        <fullName evidence="2">Ankyrin repeat domain-containing protein</fullName>
    </submittedName>
</protein>
<accession>A0ABY5J8U0</accession>
<evidence type="ECO:0000313" key="2">
    <source>
        <dbReference type="EMBL" id="UUD63926.1"/>
    </source>
</evidence>
<evidence type="ECO:0000313" key="3">
    <source>
        <dbReference type="Proteomes" id="UP000887421"/>
    </source>
</evidence>
<keyword evidence="1" id="KW-0040">ANK repeat</keyword>
<dbReference type="EMBL" id="CP076114">
    <property type="protein sequence ID" value="UUD63926.1"/>
    <property type="molecule type" value="Genomic_DNA"/>
</dbReference>
<dbReference type="Gene3D" id="1.25.40.20">
    <property type="entry name" value="Ankyrin repeat-containing domain"/>
    <property type="match status" value="1"/>
</dbReference>
<feature type="repeat" description="ANK" evidence="1">
    <location>
        <begin position="90"/>
        <end position="116"/>
    </location>
</feature>
<organism evidence="2 3">
    <name type="scientific">Phytopseudomonas seleniipraecipitans</name>
    <dbReference type="NCBI Taxonomy" id="640205"/>
    <lineage>
        <taxon>Bacteria</taxon>
        <taxon>Pseudomonadati</taxon>
        <taxon>Pseudomonadota</taxon>
        <taxon>Gammaproteobacteria</taxon>
        <taxon>Pseudomonadales</taxon>
        <taxon>Pseudomonadaceae</taxon>
        <taxon>Phytopseudomonas</taxon>
    </lineage>
</organism>
<keyword evidence="3" id="KW-1185">Reference proteome</keyword>
<dbReference type="Proteomes" id="UP000887421">
    <property type="component" value="Chromosome"/>
</dbReference>
<proteinExistence type="predicted"/>
<sequence>MQNILLCALGIMVILSLSGGIRALAQMDRMPALKSTDKTGCYLTDGSFTGPTIVLAAGLYHEPEFPKEKAIKIIRVALSSGCNIEDPDEVGSTPLVAAILYNEPDLAKILLDSGANPYFKISSTKKYLDGLDAFQILEFLIINQKSKNRSDLQRLLDQYKKKA</sequence>
<name>A0ABY5J8U0_9GAMM</name>
<dbReference type="PROSITE" id="PS50088">
    <property type="entry name" value="ANK_REPEAT"/>
    <property type="match status" value="1"/>
</dbReference>
<dbReference type="SUPFAM" id="SSF48403">
    <property type="entry name" value="Ankyrin repeat"/>
    <property type="match status" value="1"/>
</dbReference>
<evidence type="ECO:0000256" key="1">
    <source>
        <dbReference type="PROSITE-ProRule" id="PRU00023"/>
    </source>
</evidence>